<organism evidence="2 3">
    <name type="scientific">Botrytis porri</name>
    <dbReference type="NCBI Taxonomy" id="87229"/>
    <lineage>
        <taxon>Eukaryota</taxon>
        <taxon>Fungi</taxon>
        <taxon>Dikarya</taxon>
        <taxon>Ascomycota</taxon>
        <taxon>Pezizomycotina</taxon>
        <taxon>Leotiomycetes</taxon>
        <taxon>Helotiales</taxon>
        <taxon>Sclerotiniaceae</taxon>
        <taxon>Botrytis</taxon>
    </lineage>
</organism>
<protein>
    <submittedName>
        <fullName evidence="2">Uncharacterized protein</fullName>
    </submittedName>
</protein>
<proteinExistence type="predicted"/>
<gene>
    <name evidence="2" type="ORF">BPOR_1420g00020</name>
</gene>
<keyword evidence="3" id="KW-1185">Reference proteome</keyword>
<feature type="compositionally biased region" description="Basic and acidic residues" evidence="1">
    <location>
        <begin position="90"/>
        <end position="104"/>
    </location>
</feature>
<dbReference type="Proteomes" id="UP000297280">
    <property type="component" value="Unassembled WGS sequence"/>
</dbReference>
<feature type="compositionally biased region" description="Basic residues" evidence="1">
    <location>
        <begin position="238"/>
        <end position="248"/>
    </location>
</feature>
<comment type="caution">
    <text evidence="2">The sequence shown here is derived from an EMBL/GenBank/DDBJ whole genome shotgun (WGS) entry which is preliminary data.</text>
</comment>
<evidence type="ECO:0000313" key="3">
    <source>
        <dbReference type="Proteomes" id="UP000297280"/>
    </source>
</evidence>
<accession>A0A4Z1KA45</accession>
<dbReference type="EMBL" id="PQXO01001412">
    <property type="protein sequence ID" value="TGO81020.1"/>
    <property type="molecule type" value="Genomic_DNA"/>
</dbReference>
<evidence type="ECO:0000313" key="2">
    <source>
        <dbReference type="EMBL" id="TGO81020.1"/>
    </source>
</evidence>
<dbReference type="AlphaFoldDB" id="A0A4Z1KA45"/>
<name>A0A4Z1KA45_9HELO</name>
<feature type="compositionally biased region" description="Polar residues" evidence="1">
    <location>
        <begin position="144"/>
        <end position="162"/>
    </location>
</feature>
<sequence length="248" mass="28366">MSSSKEELTKARIATLAEHDNVKNYETRCTNVKNNEKLPQVVRDWKAFDTYNVTKDNKEVKNFIRVRGTKGSDKDIKKLRDIEVVKQEEEMDELAHEEHAETHREAKKAKKTMEKETLQVVQYNMARKSLEANQETNKAKKNSTRSTQNPSNAGNGNSTQNRPRVREDVNKPDFFAEDLQRLRNPQNFFGDQLPPAVDKPNNTPRDGSRGRSRDMSNSQTGSEPPASTPKKVEPKINSGKHRVPSRHT</sequence>
<feature type="region of interest" description="Disordered" evidence="1">
    <location>
        <begin position="90"/>
        <end position="248"/>
    </location>
</feature>
<reference evidence="2 3" key="1">
    <citation type="submission" date="2017-12" db="EMBL/GenBank/DDBJ databases">
        <title>Comparative genomics of Botrytis spp.</title>
        <authorList>
            <person name="Valero-Jimenez C.A."/>
            <person name="Tapia P."/>
            <person name="Veloso J."/>
            <person name="Silva-Moreno E."/>
            <person name="Staats M."/>
            <person name="Valdes J.H."/>
            <person name="Van Kan J.A.L."/>
        </authorList>
    </citation>
    <scope>NUCLEOTIDE SEQUENCE [LARGE SCALE GENOMIC DNA]</scope>
    <source>
        <strain evidence="2 3">MUCL3349</strain>
    </source>
</reference>
<evidence type="ECO:0000256" key="1">
    <source>
        <dbReference type="SAM" id="MobiDB-lite"/>
    </source>
</evidence>